<reference evidence="2 3" key="1">
    <citation type="submission" date="2019-04" db="EMBL/GenBank/DDBJ databases">
        <title>Fungal friends and foes A comparative genomics study of 23 Aspergillus species from section Flavi.</title>
        <authorList>
            <consortium name="DOE Joint Genome Institute"/>
            <person name="Kjaerbolling I."/>
            <person name="Vesth T.C."/>
            <person name="Frisvad J.C."/>
            <person name="Nybo J.L."/>
            <person name="Theobald S."/>
            <person name="Kildgaard S."/>
            <person name="Petersen T.I."/>
            <person name="Kuo A."/>
            <person name="Sato A."/>
            <person name="Lyhne E.K."/>
            <person name="Kogle M.E."/>
            <person name="Wiebenga A."/>
            <person name="Kun R.S."/>
            <person name="Lubbers R.J."/>
            <person name="Makela M.R."/>
            <person name="Barry K."/>
            <person name="Chovatia M."/>
            <person name="Clum A."/>
            <person name="Daum C."/>
            <person name="Haridas S."/>
            <person name="He G."/>
            <person name="LaButti K."/>
            <person name="Lipzen A."/>
            <person name="Mondo S."/>
            <person name="Pangilinan J."/>
            <person name="Riley R."/>
            <person name="Salamov A."/>
            <person name="Simmons B.A."/>
            <person name="Magnuson J.K."/>
            <person name="Henrissat B."/>
            <person name="Mortensen U.H."/>
            <person name="Larsen T.O."/>
            <person name="De vries R.P."/>
            <person name="Grigoriev I.V."/>
            <person name="Machida M."/>
            <person name="Baker S.E."/>
            <person name="Andersen M.R."/>
        </authorList>
    </citation>
    <scope>NUCLEOTIDE SEQUENCE [LARGE SCALE GENOMIC DNA]</scope>
    <source>
        <strain evidence="2 3">CBS 117635</strain>
    </source>
</reference>
<accession>A0A5N6JGV5</accession>
<feature type="region of interest" description="Disordered" evidence="1">
    <location>
        <begin position="1"/>
        <end position="36"/>
    </location>
</feature>
<dbReference type="Proteomes" id="UP000326289">
    <property type="component" value="Unassembled WGS sequence"/>
</dbReference>
<gene>
    <name evidence="2" type="ORF">BDV30DRAFT_155653</name>
</gene>
<sequence>MVNMKRSWSSPYSNRLSRHTRDCTSQPGNDDPPGNSALFVSRPSGFGFHVLFGNSTDNVGSGGWYQAEALGRIILTVRYFPVNCGRAFRLKMSTG</sequence>
<evidence type="ECO:0000313" key="2">
    <source>
        <dbReference type="EMBL" id="KAB8278102.1"/>
    </source>
</evidence>
<feature type="compositionally biased region" description="Polar residues" evidence="1">
    <location>
        <begin position="1"/>
        <end position="15"/>
    </location>
</feature>
<name>A0A5N6JGV5_9EURO</name>
<dbReference type="AlphaFoldDB" id="A0A5N6JGV5"/>
<evidence type="ECO:0000256" key="1">
    <source>
        <dbReference type="SAM" id="MobiDB-lite"/>
    </source>
</evidence>
<evidence type="ECO:0000313" key="3">
    <source>
        <dbReference type="Proteomes" id="UP000326289"/>
    </source>
</evidence>
<protein>
    <submittedName>
        <fullName evidence="2">Uncharacterized protein</fullName>
    </submittedName>
</protein>
<proteinExistence type="predicted"/>
<dbReference type="EMBL" id="ML732769">
    <property type="protein sequence ID" value="KAB8278102.1"/>
    <property type="molecule type" value="Genomic_DNA"/>
</dbReference>
<organism evidence="2 3">
    <name type="scientific">Aspergillus minisclerotigenes</name>
    <dbReference type="NCBI Taxonomy" id="656917"/>
    <lineage>
        <taxon>Eukaryota</taxon>
        <taxon>Fungi</taxon>
        <taxon>Dikarya</taxon>
        <taxon>Ascomycota</taxon>
        <taxon>Pezizomycotina</taxon>
        <taxon>Eurotiomycetes</taxon>
        <taxon>Eurotiomycetidae</taxon>
        <taxon>Eurotiales</taxon>
        <taxon>Aspergillaceae</taxon>
        <taxon>Aspergillus</taxon>
        <taxon>Aspergillus subgen. Circumdati</taxon>
    </lineage>
</organism>
<keyword evidence="3" id="KW-1185">Reference proteome</keyword>